<dbReference type="Pfam" id="PF10396">
    <property type="entry name" value="TrmE_N"/>
    <property type="match status" value="1"/>
</dbReference>
<keyword evidence="6 7" id="KW-0342">GTP-binding</keyword>
<evidence type="ECO:0000256" key="5">
    <source>
        <dbReference type="ARBA" id="ARBA00022958"/>
    </source>
</evidence>
<comment type="function">
    <text evidence="7">Exhibits a very high intrinsic GTPase hydrolysis rate. Involved in the addition of a carboxymethylaminomethyl (cmnm) group at the wobble position (U34) of certain tRNAs, forming tRNA-cmnm(5)s(2)U34.</text>
</comment>
<dbReference type="InterPro" id="IPR018948">
    <property type="entry name" value="GTP-bd_TrmE_N"/>
</dbReference>
<comment type="subunit">
    <text evidence="7">Homodimer. Heterotetramer of two MnmE and two MnmG subunits.</text>
</comment>
<feature type="binding site" evidence="7">
    <location>
        <position position="227"/>
    </location>
    <ligand>
        <name>Mg(2+)</name>
        <dbReference type="ChEBI" id="CHEBI:18420"/>
    </ligand>
</feature>
<dbReference type="Gene3D" id="3.30.1360.120">
    <property type="entry name" value="Probable tRNA modification gtpase trme, domain 1"/>
    <property type="match status" value="1"/>
</dbReference>
<dbReference type="InterPro" id="IPR005225">
    <property type="entry name" value="Small_GTP-bd"/>
</dbReference>
<dbReference type="InterPro" id="IPR025867">
    <property type="entry name" value="MnmE_helical"/>
</dbReference>
<dbReference type="PANTHER" id="PTHR42714">
    <property type="entry name" value="TRNA MODIFICATION GTPASE GTPBP3"/>
    <property type="match status" value="1"/>
</dbReference>
<dbReference type="GO" id="GO:0030488">
    <property type="term" value="P:tRNA methylation"/>
    <property type="evidence" value="ECO:0007669"/>
    <property type="project" value="TreeGrafter"/>
</dbReference>
<evidence type="ECO:0000256" key="7">
    <source>
        <dbReference type="HAMAP-Rule" id="MF_00379"/>
    </source>
</evidence>
<keyword evidence="7" id="KW-0460">Magnesium</keyword>
<keyword evidence="3 7" id="KW-0547">Nucleotide-binding</keyword>
<dbReference type="Pfam" id="PF12631">
    <property type="entry name" value="MnmE_helical"/>
    <property type="match status" value="1"/>
</dbReference>
<dbReference type="OrthoDB" id="9805918at2"/>
<comment type="caution">
    <text evidence="9">The sequence shown here is derived from an EMBL/GenBank/DDBJ whole genome shotgun (WGS) entry which is preliminary data.</text>
</comment>
<evidence type="ECO:0000256" key="2">
    <source>
        <dbReference type="ARBA" id="ARBA00022694"/>
    </source>
</evidence>
<feature type="binding site" evidence="7">
    <location>
        <position position="248"/>
    </location>
    <ligand>
        <name>Mg(2+)</name>
        <dbReference type="ChEBI" id="CHEBI:18420"/>
    </ligand>
</feature>
<dbReference type="Pfam" id="PF01926">
    <property type="entry name" value="MMR_HSR1"/>
    <property type="match status" value="1"/>
</dbReference>
<feature type="binding site" evidence="7">
    <location>
        <begin position="223"/>
        <end position="228"/>
    </location>
    <ligand>
        <name>GTP</name>
        <dbReference type="ChEBI" id="CHEBI:37565"/>
    </ligand>
</feature>
<dbReference type="PROSITE" id="PS51709">
    <property type="entry name" value="G_TRME"/>
    <property type="match status" value="1"/>
</dbReference>
<evidence type="ECO:0000313" key="9">
    <source>
        <dbReference type="EMBL" id="PTN01917.1"/>
    </source>
</evidence>
<accession>A0A2T5BRM4</accession>
<reference evidence="9 10" key="1">
    <citation type="submission" date="2018-04" db="EMBL/GenBank/DDBJ databases">
        <title>Genomic Encyclopedia of Archaeal and Bacterial Type Strains, Phase II (KMG-II): from individual species to whole genera.</title>
        <authorList>
            <person name="Goeker M."/>
        </authorList>
    </citation>
    <scope>NUCLEOTIDE SEQUENCE [LARGE SCALE GENOMIC DNA]</scope>
    <source>
        <strain evidence="9 10">DSM 18064</strain>
    </source>
</reference>
<dbReference type="Proteomes" id="UP000243859">
    <property type="component" value="Unassembled WGS sequence"/>
</dbReference>
<gene>
    <name evidence="7" type="primary">mnmE</name>
    <name evidence="7" type="synonym">trmE</name>
    <name evidence="9" type="ORF">C8N32_10941</name>
</gene>
<comment type="caution">
    <text evidence="7">Lacks conserved residue(s) required for the propagation of feature annotation.</text>
</comment>
<dbReference type="FunFam" id="3.30.1360.120:FF:000007">
    <property type="entry name" value="tRNA modification GTPase GTPBP3, mitochondrial"/>
    <property type="match status" value="1"/>
</dbReference>
<dbReference type="SUPFAM" id="SSF103025">
    <property type="entry name" value="Folate-binding domain"/>
    <property type="match status" value="1"/>
</dbReference>
<dbReference type="CDD" id="cd14858">
    <property type="entry name" value="TrmE_N"/>
    <property type="match status" value="1"/>
</dbReference>
<dbReference type="GO" id="GO:0003924">
    <property type="term" value="F:GTPase activity"/>
    <property type="evidence" value="ECO:0007669"/>
    <property type="project" value="UniProtKB-UniRule"/>
</dbReference>
<dbReference type="InterPro" id="IPR006073">
    <property type="entry name" value="GTP-bd"/>
</dbReference>
<dbReference type="CDD" id="cd04164">
    <property type="entry name" value="trmE"/>
    <property type="match status" value="1"/>
</dbReference>
<dbReference type="RefSeq" id="WP_107892547.1">
    <property type="nucleotide sequence ID" value="NZ_NHSI01000051.1"/>
</dbReference>
<dbReference type="AlphaFoldDB" id="A0A2T5BRM4"/>
<protein>
    <recommendedName>
        <fullName evidence="7">tRNA modification GTPase MnmE</fullName>
        <ecNumber evidence="7">3.6.-.-</ecNumber>
    </recommendedName>
</protein>
<comment type="cofactor">
    <cofactor evidence="7">
        <name>K(+)</name>
        <dbReference type="ChEBI" id="CHEBI:29103"/>
    </cofactor>
    <text evidence="7">Binds 1 potassium ion per subunit.</text>
</comment>
<dbReference type="InterPro" id="IPR004520">
    <property type="entry name" value="GTPase_MnmE"/>
</dbReference>
<dbReference type="Gene3D" id="3.40.50.300">
    <property type="entry name" value="P-loop containing nucleotide triphosphate hydrolases"/>
    <property type="match status" value="1"/>
</dbReference>
<dbReference type="NCBIfam" id="NF003661">
    <property type="entry name" value="PRK05291.1-3"/>
    <property type="match status" value="1"/>
</dbReference>
<evidence type="ECO:0000313" key="10">
    <source>
        <dbReference type="Proteomes" id="UP000243859"/>
    </source>
</evidence>
<dbReference type="EMBL" id="QAAA01000009">
    <property type="protein sequence ID" value="PTN01917.1"/>
    <property type="molecule type" value="Genomic_DNA"/>
</dbReference>
<dbReference type="GO" id="GO:0005737">
    <property type="term" value="C:cytoplasm"/>
    <property type="evidence" value="ECO:0007669"/>
    <property type="project" value="UniProtKB-SubCell"/>
</dbReference>
<comment type="subcellular location">
    <subcellularLocation>
        <location evidence="7">Cytoplasm</location>
    </subcellularLocation>
</comment>
<dbReference type="PANTHER" id="PTHR42714:SF2">
    <property type="entry name" value="TRNA MODIFICATION GTPASE GTPBP3, MITOCHONDRIAL"/>
    <property type="match status" value="1"/>
</dbReference>
<dbReference type="InterPro" id="IPR027266">
    <property type="entry name" value="TrmE/GcvT-like"/>
</dbReference>
<dbReference type="Gene3D" id="1.20.120.430">
    <property type="entry name" value="tRNA modification GTPase MnmE domain 2"/>
    <property type="match status" value="1"/>
</dbReference>
<evidence type="ECO:0000256" key="4">
    <source>
        <dbReference type="ARBA" id="ARBA00022801"/>
    </source>
</evidence>
<organism evidence="9 10">
    <name type="scientific">Rhodovulum imhoffii</name>
    <dbReference type="NCBI Taxonomy" id="365340"/>
    <lineage>
        <taxon>Bacteria</taxon>
        <taxon>Pseudomonadati</taxon>
        <taxon>Pseudomonadota</taxon>
        <taxon>Alphaproteobacteria</taxon>
        <taxon>Rhodobacterales</taxon>
        <taxon>Paracoccaceae</taxon>
        <taxon>Rhodovulum</taxon>
    </lineage>
</organism>
<evidence type="ECO:0000256" key="6">
    <source>
        <dbReference type="ARBA" id="ARBA00023134"/>
    </source>
</evidence>
<dbReference type="GO" id="GO:0002098">
    <property type="term" value="P:tRNA wobble uridine modification"/>
    <property type="evidence" value="ECO:0007669"/>
    <property type="project" value="TreeGrafter"/>
</dbReference>
<feature type="binding site" evidence="7">
    <location>
        <begin position="242"/>
        <end position="248"/>
    </location>
    <ligand>
        <name>GTP</name>
        <dbReference type="ChEBI" id="CHEBI:37565"/>
    </ligand>
</feature>
<dbReference type="SUPFAM" id="SSF116878">
    <property type="entry name" value="TrmE connector domain"/>
    <property type="match status" value="1"/>
</dbReference>
<dbReference type="SUPFAM" id="SSF52540">
    <property type="entry name" value="P-loop containing nucleoside triphosphate hydrolases"/>
    <property type="match status" value="1"/>
</dbReference>
<evidence type="ECO:0000256" key="3">
    <source>
        <dbReference type="ARBA" id="ARBA00022741"/>
    </source>
</evidence>
<dbReference type="InterPro" id="IPR027417">
    <property type="entry name" value="P-loop_NTPase"/>
</dbReference>
<keyword evidence="10" id="KW-1185">Reference proteome</keyword>
<keyword evidence="7" id="KW-0963">Cytoplasm</keyword>
<evidence type="ECO:0000256" key="1">
    <source>
        <dbReference type="ARBA" id="ARBA00011043"/>
    </source>
</evidence>
<dbReference type="GO" id="GO:0046872">
    <property type="term" value="F:metal ion binding"/>
    <property type="evidence" value="ECO:0007669"/>
    <property type="project" value="UniProtKB-KW"/>
</dbReference>
<sequence length="429" mass="45412">MDTIFAQATARGKAGVAVIRISGPGARPAGQGLAGALPPSRRAGLRRLTSSSGVLLDEALVLFFPEGSSFTGEDIVELHCHGGQATIAAILRELGQMEGLRLAEPGEFTRRALQNGCLDLSQVEGLSDLLDAETEAQRKQALRIFSGSLAERIEAWRGKLIRAAALLAVVIDFSDEEVPEDVRPEVLPLIRGVLDDLGREIQGVGAAERIREGFEVAIVGPPNAGKSTLLNALAGREAAITSEHAGTTRDVIEVRMDLAGLPVTFLDTAGLRETVDAIETIGIKRAVERARAADLRVFLQDDLGAPLFLEPGPGDILVLGKADLRDTRGFAVSGETGAGLETLISRITSVLETRAGAAGTATRERHRQAMGRARIAIEAAQARLESGLELVELAAEDLNSAIRSLESVVGRIDVETVLDEIFGSFCLGK</sequence>
<dbReference type="HAMAP" id="MF_00379">
    <property type="entry name" value="GTPase_MnmE"/>
    <property type="match status" value="1"/>
</dbReference>
<dbReference type="NCBIfam" id="TIGR00231">
    <property type="entry name" value="small_GTP"/>
    <property type="match status" value="1"/>
</dbReference>
<name>A0A2T5BRM4_9RHOB</name>
<keyword evidence="5 7" id="KW-0630">Potassium</keyword>
<dbReference type="InterPro" id="IPR027368">
    <property type="entry name" value="MnmE_dom2"/>
</dbReference>
<feature type="binding site" evidence="7">
    <location>
        <begin position="267"/>
        <end position="270"/>
    </location>
    <ligand>
        <name>GTP</name>
        <dbReference type="ChEBI" id="CHEBI:37565"/>
    </ligand>
</feature>
<keyword evidence="7" id="KW-0479">Metal-binding</keyword>
<dbReference type="InterPro" id="IPR031168">
    <property type="entry name" value="G_TrmE"/>
</dbReference>
<proteinExistence type="inferred from homology"/>
<feature type="domain" description="TrmE-type G" evidence="8">
    <location>
        <begin position="213"/>
        <end position="352"/>
    </location>
</feature>
<dbReference type="GO" id="GO:0005525">
    <property type="term" value="F:GTP binding"/>
    <property type="evidence" value="ECO:0007669"/>
    <property type="project" value="UniProtKB-UniRule"/>
</dbReference>
<keyword evidence="2 7" id="KW-0819">tRNA processing</keyword>
<comment type="similarity">
    <text evidence="1 7">Belongs to the TRAFAC class TrmE-Era-EngA-EngB-Septin-like GTPase superfamily. TrmE GTPase family.</text>
</comment>
<keyword evidence="4 7" id="KW-0378">Hydrolase</keyword>
<evidence type="ECO:0000259" key="8">
    <source>
        <dbReference type="PROSITE" id="PS51709"/>
    </source>
</evidence>
<dbReference type="EC" id="3.6.-.-" evidence="7"/>